<feature type="compositionally biased region" description="Basic and acidic residues" evidence="1">
    <location>
        <begin position="8"/>
        <end position="20"/>
    </location>
</feature>
<feature type="compositionally biased region" description="Basic and acidic residues" evidence="1">
    <location>
        <begin position="189"/>
        <end position="202"/>
    </location>
</feature>
<dbReference type="Proteomes" id="UP001629113">
    <property type="component" value="Unassembled WGS sequence"/>
</dbReference>
<feature type="region of interest" description="Disordered" evidence="1">
    <location>
        <begin position="53"/>
        <end position="90"/>
    </location>
</feature>
<protein>
    <recommendedName>
        <fullName evidence="2">DNA/RNA-binding protein Alba-like domain-containing protein</fullName>
    </recommendedName>
</protein>
<feature type="compositionally biased region" description="Polar residues" evidence="1">
    <location>
        <begin position="63"/>
        <end position="73"/>
    </location>
</feature>
<dbReference type="EMBL" id="JBFCZG010000003">
    <property type="protein sequence ID" value="KAL3424317.1"/>
    <property type="molecule type" value="Genomic_DNA"/>
</dbReference>
<proteinExistence type="predicted"/>
<evidence type="ECO:0000313" key="3">
    <source>
        <dbReference type="EMBL" id="KAL3424317.1"/>
    </source>
</evidence>
<name>A0ABR4PLV7_9HELO</name>
<feature type="region of interest" description="Disordered" evidence="1">
    <location>
        <begin position="247"/>
        <end position="267"/>
    </location>
</feature>
<accession>A0ABR4PLV7</accession>
<dbReference type="InterPro" id="IPR002775">
    <property type="entry name" value="DNA/RNA-bd_Alba-like"/>
</dbReference>
<gene>
    <name evidence="3" type="ORF">PVAG01_03597</name>
</gene>
<keyword evidence="4" id="KW-1185">Reference proteome</keyword>
<feature type="region of interest" description="Disordered" evidence="1">
    <location>
        <begin position="181"/>
        <end position="224"/>
    </location>
</feature>
<evidence type="ECO:0000256" key="1">
    <source>
        <dbReference type="SAM" id="MobiDB-lite"/>
    </source>
</evidence>
<feature type="domain" description="DNA/RNA-binding protein Alba-like" evidence="2">
    <location>
        <begin position="105"/>
        <end position="175"/>
    </location>
</feature>
<feature type="compositionally biased region" description="Polar residues" evidence="1">
    <location>
        <begin position="256"/>
        <end position="267"/>
    </location>
</feature>
<dbReference type="Pfam" id="PF01918">
    <property type="entry name" value="Alba"/>
    <property type="match status" value="1"/>
</dbReference>
<organism evidence="3 4">
    <name type="scientific">Phlyctema vagabunda</name>
    <dbReference type="NCBI Taxonomy" id="108571"/>
    <lineage>
        <taxon>Eukaryota</taxon>
        <taxon>Fungi</taxon>
        <taxon>Dikarya</taxon>
        <taxon>Ascomycota</taxon>
        <taxon>Pezizomycotina</taxon>
        <taxon>Leotiomycetes</taxon>
        <taxon>Helotiales</taxon>
        <taxon>Dermateaceae</taxon>
        <taxon>Phlyctema</taxon>
    </lineage>
</organism>
<comment type="caution">
    <text evidence="3">The sequence shown here is derived from an EMBL/GenBank/DDBJ whole genome shotgun (WGS) entry which is preliminary data.</text>
</comment>
<sequence length="267" mass="28996">MAKTKGKVQKEPSARRRDAQQQEEAVPTGPKLGKRKRRDVSVSEIISSEDALPIIQAKKSKQAEQPSTLTDSSDIPAKEGSAAAPGLAPEISSDLRISHTVVPSSINSGTQIQKKVKQVLEVLGGGEVEADASIKPSVIMLYAKASAASKMITIAEIAKRELSKDGGHWYQYNSVEALMETGPRQSSETTKDAHPPRTKESQEGEGEENEAPDTTFETMKTPFERAIEGKSKVRAVPLMRIYLSKRRVESLRKSTSEQTNASIAGLK</sequence>
<evidence type="ECO:0000313" key="4">
    <source>
        <dbReference type="Proteomes" id="UP001629113"/>
    </source>
</evidence>
<evidence type="ECO:0000259" key="2">
    <source>
        <dbReference type="Pfam" id="PF01918"/>
    </source>
</evidence>
<feature type="region of interest" description="Disordered" evidence="1">
    <location>
        <begin position="1"/>
        <end position="41"/>
    </location>
</feature>
<reference evidence="3 4" key="1">
    <citation type="submission" date="2024-06" db="EMBL/GenBank/DDBJ databases">
        <title>Complete genome of Phlyctema vagabunda strain 19-DSS-EL-015.</title>
        <authorList>
            <person name="Fiorenzani C."/>
        </authorList>
    </citation>
    <scope>NUCLEOTIDE SEQUENCE [LARGE SCALE GENOMIC DNA]</scope>
    <source>
        <strain evidence="3 4">19-DSS-EL-015</strain>
    </source>
</reference>